<dbReference type="InterPro" id="IPR029510">
    <property type="entry name" value="Ald_DH_CS_GLU"/>
</dbReference>
<dbReference type="PROSITE" id="PS00687">
    <property type="entry name" value="ALDEHYDE_DEHYDR_GLU"/>
    <property type="match status" value="1"/>
</dbReference>
<dbReference type="CDD" id="cd07114">
    <property type="entry name" value="ALDH_DhaS"/>
    <property type="match status" value="1"/>
</dbReference>
<feature type="domain" description="Aldehyde dehydrogenase" evidence="4">
    <location>
        <begin position="17"/>
        <end position="479"/>
    </location>
</feature>
<gene>
    <name evidence="5" type="ORF">ACFOSU_01330</name>
</gene>
<dbReference type="Pfam" id="PF00171">
    <property type="entry name" value="Aldedh"/>
    <property type="match status" value="1"/>
</dbReference>
<comment type="similarity">
    <text evidence="3">Belongs to the aldehyde dehydrogenase family.</text>
</comment>
<sequence length="489" mass="52272">MRPDPELVKPMLIGETWITRETDALPSINPATSEVNYHVSTSTKADVDMAVASARAAADEPGWRTMQAHKRARLLHKIADGIDANSDELARLQMLENGKVWRECQSQVAGAASVYRYFAAACETLGSEVTPARGDYLSMTVYEPYGVVAAITPWNSPLTMEAQKIAPALAAGNAVVLKPSEVTPSAGLAVARIAQSAGVPSGLLNVVTGPGATVGRELVAHPGVRMVSFTGGTASGRSIAGAAAQRLIPTALELGGKSPHIVFDDADLDAAITGIIDGIFQGSGQSCVAGSRLFVQRRIYDEVVERLVSRADQIRVDLPDADGAQMGPIATFRQREHIEAMIESARSDGAEILAGGYRPQEERLSAGAFYRPTLIAGLSNDATAVREEIFGPVLCILPFDNEDDLVGQANDTAYGLAAGIWTADYRRGWRIARRLQAGTVWINTYKQLSISTPFGGFKDSGIGREKGLSGVRLYQQSKALYWQLDSSPE</sequence>
<dbReference type="InterPro" id="IPR016162">
    <property type="entry name" value="Ald_DH_N"/>
</dbReference>
<dbReference type="Gene3D" id="3.40.309.10">
    <property type="entry name" value="Aldehyde Dehydrogenase, Chain A, domain 2"/>
    <property type="match status" value="1"/>
</dbReference>
<dbReference type="RefSeq" id="WP_380685678.1">
    <property type="nucleotide sequence ID" value="NZ_JBHRSS010000001.1"/>
</dbReference>
<proteinExistence type="inferred from homology"/>
<evidence type="ECO:0000259" key="4">
    <source>
        <dbReference type="Pfam" id="PF00171"/>
    </source>
</evidence>
<dbReference type="SUPFAM" id="SSF53720">
    <property type="entry name" value="ALDH-like"/>
    <property type="match status" value="1"/>
</dbReference>
<evidence type="ECO:0000256" key="2">
    <source>
        <dbReference type="PROSITE-ProRule" id="PRU10007"/>
    </source>
</evidence>
<comment type="caution">
    <text evidence="5">The sequence shown here is derived from an EMBL/GenBank/DDBJ whole genome shotgun (WGS) entry which is preliminary data.</text>
</comment>
<name>A0ABV7EIQ8_9GAMM</name>
<evidence type="ECO:0000256" key="1">
    <source>
        <dbReference type="ARBA" id="ARBA00023002"/>
    </source>
</evidence>
<accession>A0ABV7EIQ8</accession>
<keyword evidence="1 3" id="KW-0560">Oxidoreductase</keyword>
<dbReference type="InterPro" id="IPR016163">
    <property type="entry name" value="Ald_DH_C"/>
</dbReference>
<dbReference type="PANTHER" id="PTHR11699">
    <property type="entry name" value="ALDEHYDE DEHYDROGENASE-RELATED"/>
    <property type="match status" value="1"/>
</dbReference>
<protein>
    <submittedName>
        <fullName evidence="5">Aldehyde dehydrogenase</fullName>
    </submittedName>
</protein>
<keyword evidence="6" id="KW-1185">Reference proteome</keyword>
<dbReference type="EMBL" id="JBHRSS010000001">
    <property type="protein sequence ID" value="MFC3102528.1"/>
    <property type="molecule type" value="Genomic_DNA"/>
</dbReference>
<evidence type="ECO:0000313" key="6">
    <source>
        <dbReference type="Proteomes" id="UP001595462"/>
    </source>
</evidence>
<dbReference type="InterPro" id="IPR016161">
    <property type="entry name" value="Ald_DH/histidinol_DH"/>
</dbReference>
<evidence type="ECO:0000313" key="5">
    <source>
        <dbReference type="EMBL" id="MFC3102528.1"/>
    </source>
</evidence>
<reference evidence="6" key="1">
    <citation type="journal article" date="2019" name="Int. J. Syst. Evol. Microbiol.">
        <title>The Global Catalogue of Microorganisms (GCM) 10K type strain sequencing project: providing services to taxonomists for standard genome sequencing and annotation.</title>
        <authorList>
            <consortium name="The Broad Institute Genomics Platform"/>
            <consortium name="The Broad Institute Genome Sequencing Center for Infectious Disease"/>
            <person name="Wu L."/>
            <person name="Ma J."/>
        </authorList>
    </citation>
    <scope>NUCLEOTIDE SEQUENCE [LARGE SCALE GENOMIC DNA]</scope>
    <source>
        <strain evidence="6">KCTC 52640</strain>
    </source>
</reference>
<evidence type="ECO:0000256" key="3">
    <source>
        <dbReference type="RuleBase" id="RU003345"/>
    </source>
</evidence>
<organism evidence="5 6">
    <name type="scientific">Salinisphaera aquimarina</name>
    <dbReference type="NCBI Taxonomy" id="2094031"/>
    <lineage>
        <taxon>Bacteria</taxon>
        <taxon>Pseudomonadati</taxon>
        <taxon>Pseudomonadota</taxon>
        <taxon>Gammaproteobacteria</taxon>
        <taxon>Salinisphaerales</taxon>
        <taxon>Salinisphaeraceae</taxon>
        <taxon>Salinisphaera</taxon>
    </lineage>
</organism>
<dbReference type="Gene3D" id="3.40.605.10">
    <property type="entry name" value="Aldehyde Dehydrogenase, Chain A, domain 1"/>
    <property type="match status" value="1"/>
</dbReference>
<dbReference type="Proteomes" id="UP001595462">
    <property type="component" value="Unassembled WGS sequence"/>
</dbReference>
<feature type="active site" evidence="2">
    <location>
        <position position="253"/>
    </location>
</feature>
<dbReference type="InterPro" id="IPR015590">
    <property type="entry name" value="Aldehyde_DH_dom"/>
</dbReference>